<name>A0A7K1KTK6_9ACTN</name>
<proteinExistence type="predicted"/>
<dbReference type="AlphaFoldDB" id="A0A7K1KTK6"/>
<reference evidence="1 2" key="1">
    <citation type="submission" date="2019-11" db="EMBL/GenBank/DDBJ databases">
        <authorList>
            <person name="Cao P."/>
        </authorList>
    </citation>
    <scope>NUCLEOTIDE SEQUENCE [LARGE SCALE GENOMIC DNA]</scope>
    <source>
        <strain evidence="1 2">NEAU-AAG5</strain>
    </source>
</reference>
<sequence>MALTNRQITVELAEITGRIAACFAESADKWTADRQLTLEDVESRLLALMERLEENAR</sequence>
<organism evidence="1 2">
    <name type="scientific">Actinomadura litoris</name>
    <dbReference type="NCBI Taxonomy" id="2678616"/>
    <lineage>
        <taxon>Bacteria</taxon>
        <taxon>Bacillati</taxon>
        <taxon>Actinomycetota</taxon>
        <taxon>Actinomycetes</taxon>
        <taxon>Streptosporangiales</taxon>
        <taxon>Thermomonosporaceae</taxon>
        <taxon>Actinomadura</taxon>
    </lineage>
</organism>
<dbReference type="RefSeq" id="WP_156214422.1">
    <property type="nucleotide sequence ID" value="NZ_WOFH01000001.1"/>
</dbReference>
<dbReference type="Proteomes" id="UP000432015">
    <property type="component" value="Unassembled WGS sequence"/>
</dbReference>
<gene>
    <name evidence="1" type="ORF">GNZ18_02555</name>
</gene>
<evidence type="ECO:0000313" key="2">
    <source>
        <dbReference type="Proteomes" id="UP000432015"/>
    </source>
</evidence>
<accession>A0A7K1KTK6</accession>
<evidence type="ECO:0000313" key="1">
    <source>
        <dbReference type="EMBL" id="MUN35483.1"/>
    </source>
</evidence>
<comment type="caution">
    <text evidence="1">The sequence shown here is derived from an EMBL/GenBank/DDBJ whole genome shotgun (WGS) entry which is preliminary data.</text>
</comment>
<protein>
    <submittedName>
        <fullName evidence="1">Uncharacterized protein</fullName>
    </submittedName>
</protein>
<keyword evidence="2" id="KW-1185">Reference proteome</keyword>
<dbReference type="EMBL" id="WOFH01000001">
    <property type="protein sequence ID" value="MUN35483.1"/>
    <property type="molecule type" value="Genomic_DNA"/>
</dbReference>